<dbReference type="Proteomes" id="UP000694924">
    <property type="component" value="Unplaced"/>
</dbReference>
<evidence type="ECO:0000256" key="7">
    <source>
        <dbReference type="ARBA" id="ARBA00022723"/>
    </source>
</evidence>
<dbReference type="PANTHER" id="PTHR24291:SF189">
    <property type="entry name" value="CYTOCHROME P450 4C3-RELATED"/>
    <property type="match status" value="1"/>
</dbReference>
<evidence type="ECO:0000256" key="11">
    <source>
        <dbReference type="ARBA" id="ARBA00023004"/>
    </source>
</evidence>
<gene>
    <name evidence="16" type="primary">LOC107071176</name>
</gene>
<dbReference type="InterPro" id="IPR001128">
    <property type="entry name" value="Cyt_P450"/>
</dbReference>
<comment type="function">
    <text evidence="2">May be involved in the metabolism of insect hormones and in the breakdown of synthetic insecticides.</text>
</comment>
<keyword evidence="7 14" id="KW-0479">Metal-binding</keyword>
<evidence type="ECO:0000256" key="12">
    <source>
        <dbReference type="ARBA" id="ARBA00023033"/>
    </source>
</evidence>
<organism evidence="15 16">
    <name type="scientific">Polistes dominula</name>
    <name type="common">European paper wasp</name>
    <name type="synonym">Vespa dominula</name>
    <dbReference type="NCBI Taxonomy" id="743375"/>
    <lineage>
        <taxon>Eukaryota</taxon>
        <taxon>Metazoa</taxon>
        <taxon>Ecdysozoa</taxon>
        <taxon>Arthropoda</taxon>
        <taxon>Hexapoda</taxon>
        <taxon>Insecta</taxon>
        <taxon>Pterygota</taxon>
        <taxon>Neoptera</taxon>
        <taxon>Endopterygota</taxon>
        <taxon>Hymenoptera</taxon>
        <taxon>Apocrita</taxon>
        <taxon>Aculeata</taxon>
        <taxon>Vespoidea</taxon>
        <taxon>Vespidae</taxon>
        <taxon>Polistinae</taxon>
        <taxon>Polistini</taxon>
        <taxon>Polistes</taxon>
    </lineage>
</organism>
<accession>A0ABM1IYY7</accession>
<dbReference type="PRINTS" id="PR00385">
    <property type="entry name" value="P450"/>
</dbReference>
<dbReference type="SUPFAM" id="SSF48264">
    <property type="entry name" value="Cytochrome P450"/>
    <property type="match status" value="1"/>
</dbReference>
<evidence type="ECO:0000256" key="4">
    <source>
        <dbReference type="ARBA" id="ARBA00004406"/>
    </source>
</evidence>
<evidence type="ECO:0000256" key="2">
    <source>
        <dbReference type="ARBA" id="ARBA00003690"/>
    </source>
</evidence>
<keyword evidence="13" id="KW-0472">Membrane</keyword>
<evidence type="ECO:0000313" key="16">
    <source>
        <dbReference type="RefSeq" id="XP_015185424.1"/>
    </source>
</evidence>
<evidence type="ECO:0000256" key="3">
    <source>
        <dbReference type="ARBA" id="ARBA00004174"/>
    </source>
</evidence>
<evidence type="ECO:0000256" key="13">
    <source>
        <dbReference type="ARBA" id="ARBA00023136"/>
    </source>
</evidence>
<evidence type="ECO:0000256" key="1">
    <source>
        <dbReference type="ARBA" id="ARBA00001971"/>
    </source>
</evidence>
<dbReference type="RefSeq" id="XP_015185424.1">
    <property type="nucleotide sequence ID" value="XM_015329938.1"/>
</dbReference>
<keyword evidence="15" id="KW-1185">Reference proteome</keyword>
<keyword evidence="10 14" id="KW-0560">Oxidoreductase</keyword>
<dbReference type="InterPro" id="IPR036396">
    <property type="entry name" value="Cyt_P450_sf"/>
</dbReference>
<name>A0ABM1IYY7_POLDO</name>
<comment type="cofactor">
    <cofactor evidence="1">
        <name>heme</name>
        <dbReference type="ChEBI" id="CHEBI:30413"/>
    </cofactor>
</comment>
<evidence type="ECO:0000256" key="14">
    <source>
        <dbReference type="RuleBase" id="RU000461"/>
    </source>
</evidence>
<evidence type="ECO:0000313" key="15">
    <source>
        <dbReference type="Proteomes" id="UP000694924"/>
    </source>
</evidence>
<evidence type="ECO:0000256" key="9">
    <source>
        <dbReference type="ARBA" id="ARBA00022848"/>
    </source>
</evidence>
<evidence type="ECO:0000256" key="6">
    <source>
        <dbReference type="ARBA" id="ARBA00022617"/>
    </source>
</evidence>
<dbReference type="InterPro" id="IPR050196">
    <property type="entry name" value="Cytochrome_P450_Monoox"/>
</dbReference>
<dbReference type="InterPro" id="IPR017972">
    <property type="entry name" value="Cyt_P450_CS"/>
</dbReference>
<dbReference type="GeneID" id="107071176"/>
<dbReference type="PROSITE" id="PS00086">
    <property type="entry name" value="CYTOCHROME_P450"/>
    <property type="match status" value="1"/>
</dbReference>
<keyword evidence="6 14" id="KW-0349">Heme</keyword>
<keyword evidence="8" id="KW-0256">Endoplasmic reticulum</keyword>
<keyword evidence="9" id="KW-0492">Microsome</keyword>
<dbReference type="Gene3D" id="1.10.630.10">
    <property type="entry name" value="Cytochrome P450"/>
    <property type="match status" value="1"/>
</dbReference>
<dbReference type="PRINTS" id="PR00463">
    <property type="entry name" value="EP450I"/>
</dbReference>
<comment type="similarity">
    <text evidence="5 14">Belongs to the cytochrome P450 family.</text>
</comment>
<dbReference type="PANTHER" id="PTHR24291">
    <property type="entry name" value="CYTOCHROME P450 FAMILY 4"/>
    <property type="match status" value="1"/>
</dbReference>
<keyword evidence="11 14" id="KW-0408">Iron</keyword>
<evidence type="ECO:0000256" key="10">
    <source>
        <dbReference type="ARBA" id="ARBA00023002"/>
    </source>
</evidence>
<evidence type="ECO:0000256" key="8">
    <source>
        <dbReference type="ARBA" id="ARBA00022824"/>
    </source>
</evidence>
<keyword evidence="12 14" id="KW-0503">Monooxygenase</keyword>
<sequence length="484" mass="56883">MIKYLISKIHEYNLVKYFSGHKAYPLIGNIHVLLSEPKDITNTILKEMENYPLPWRIWSGTKLCIISDDPEHIDIISKHSSSFEKSFQYNFVKPYIGNGLIAASASIWESHRQMLNPIFKVNIFSNQMSKIIKHSNRLTRIIENLNEKEIDVHHYIHLFSLDTIYDTILGRDFNFQNNPKCRLHNDISELLNTTTKRVYKFWLHPDIIFYNLPIGKRFREALSHLDTLTWKIIKERKESMQEKKINGEMKEKDATNNTSLFLDTIFKSFYERKEYTEHDIRDEINTIVITGSDTTAFSITFVLLMLAIYPKIQEQVYEELNQIYGSFDPIDKNLSYEDTKNMKCLERVIKETLRLFPAAPFMARNICEDIQVSEDVIIPKNSAYMFMLYSLHRNEKYWKNPLQFNPDRFLPGNYNTKHFLPFSTGPRGCIGWKFAMMEMEAAIATILRKFSVHVDGPIKCEDIAIQLGVSMKPVNKILLKFKKR</sequence>
<evidence type="ECO:0000256" key="5">
    <source>
        <dbReference type="ARBA" id="ARBA00010617"/>
    </source>
</evidence>
<comment type="subcellular location">
    <subcellularLocation>
        <location evidence="4">Endoplasmic reticulum membrane</location>
        <topology evidence="4">Peripheral membrane protein</topology>
    </subcellularLocation>
    <subcellularLocation>
        <location evidence="3">Microsome membrane</location>
        <topology evidence="3">Peripheral membrane protein</topology>
    </subcellularLocation>
</comment>
<dbReference type="InterPro" id="IPR002401">
    <property type="entry name" value="Cyt_P450_E_grp-I"/>
</dbReference>
<reference evidence="16" key="1">
    <citation type="submission" date="2025-08" db="UniProtKB">
        <authorList>
            <consortium name="RefSeq"/>
        </authorList>
    </citation>
    <scope>IDENTIFICATION</scope>
    <source>
        <tissue evidence="16">Whole body</tissue>
    </source>
</reference>
<protein>
    <submittedName>
        <fullName evidence="16">Cytochrome P450 4C1-like isoform X1</fullName>
    </submittedName>
</protein>
<dbReference type="Pfam" id="PF00067">
    <property type="entry name" value="p450"/>
    <property type="match status" value="1"/>
</dbReference>
<proteinExistence type="inferred from homology"/>